<dbReference type="AlphaFoldDB" id="A0A5S6Q8V0"/>
<name>A0A5S6Q8V0_TRIMR</name>
<dbReference type="WBParaSite" id="TMUE_1000003741.1">
    <property type="protein sequence ID" value="TMUE_1000003741.1"/>
    <property type="gene ID" value="WBGene00298779"/>
</dbReference>
<evidence type="ECO:0000313" key="2">
    <source>
        <dbReference type="WBParaSite" id="TMUE_1000003741.1"/>
    </source>
</evidence>
<proteinExistence type="predicted"/>
<sequence>MGHRTQEACLREVNGTFQWRRSSTCEYCSNYVINSLELADRLEIESKAAFSNLESISIFPPACSLIPLLGLTPRQAKRRPWSRLAGGDGPCAADGNGAAALFEQPVGFGRPPVSGDFVLRHPLWWSTFRAPPGCLAQAARVPLAAE</sequence>
<keyword evidence="1" id="KW-1185">Reference proteome</keyword>
<reference evidence="2" key="1">
    <citation type="submission" date="2019-12" db="UniProtKB">
        <authorList>
            <consortium name="WormBaseParasite"/>
        </authorList>
    </citation>
    <scope>IDENTIFICATION</scope>
</reference>
<evidence type="ECO:0000313" key="1">
    <source>
        <dbReference type="Proteomes" id="UP000046395"/>
    </source>
</evidence>
<organism evidence="1 2">
    <name type="scientific">Trichuris muris</name>
    <name type="common">Mouse whipworm</name>
    <dbReference type="NCBI Taxonomy" id="70415"/>
    <lineage>
        <taxon>Eukaryota</taxon>
        <taxon>Metazoa</taxon>
        <taxon>Ecdysozoa</taxon>
        <taxon>Nematoda</taxon>
        <taxon>Enoplea</taxon>
        <taxon>Dorylaimia</taxon>
        <taxon>Trichinellida</taxon>
        <taxon>Trichuridae</taxon>
        <taxon>Trichuris</taxon>
    </lineage>
</organism>
<dbReference type="Proteomes" id="UP000046395">
    <property type="component" value="Unassembled WGS sequence"/>
</dbReference>
<protein>
    <submittedName>
        <fullName evidence="2">Uncharacterized protein</fullName>
    </submittedName>
</protein>
<accession>A0A5S6Q8V0</accession>